<dbReference type="Proteomes" id="UP000075515">
    <property type="component" value="Unassembled WGS sequence"/>
</dbReference>
<reference evidence="1 2" key="1">
    <citation type="submission" date="2014-02" db="EMBL/GenBank/DDBJ databases">
        <title>The small core and large imbalanced accessory genome model reveals a collaborative survival strategy of Sorangium cellulosum strains in nature.</title>
        <authorList>
            <person name="Han K."/>
            <person name="Peng R."/>
            <person name="Blom J."/>
            <person name="Li Y.-Z."/>
        </authorList>
    </citation>
    <scope>NUCLEOTIDE SEQUENCE [LARGE SCALE GENOMIC DNA]</scope>
    <source>
        <strain evidence="1 2">So0149</strain>
    </source>
</reference>
<name>A0A150T264_SORCE</name>
<dbReference type="InterPro" id="IPR027417">
    <property type="entry name" value="P-loop_NTPase"/>
</dbReference>
<sequence length="514" mass="56165">MSNSSPPPVQNPLVRYLNSLRTQSDQSNPSYIEENRLPFLERLRADARWFPTPDELHVETRLDALVEAMAAGDPGVDIVILTGDAGDGKTAVCARLAARLQCSTDLQPPAQVGRWTVLKDASELREGELLEHVSRALAERGRGRGLLVAINEGRLRRLARSTARGADEHASARTEVQRLWASVIEPALQSDLDEAAAAALGENMKRERVVVVNFRHRMHVRGVTPGLLRTWTPPRFWEGSPACGVCPRRDGCTILANVADLRGADVQQRVADVLTAAYYAGQRLPFRRLQAVLALTVTGGLECGDVHVHAGDWGPLEWQTYRAHNMLFPEGSLRRPLRVRGEPVARVLAAADPGAISDDTLDGHIATLVASVESGAEIALDGVRLPAPELRAAVHVRELTRASAEGFASDPRGALADLTRSLRRFRALHGEPRPTGWRRSLDLLEDMAIRGNGEDLQRQVVGALNALQRLGATNEHTLSARQVDPMGFKHPTAIVRPRWSRAGARRSPSYNSSG</sequence>
<gene>
    <name evidence="1" type="ORF">BE18_34795</name>
</gene>
<evidence type="ECO:0000313" key="2">
    <source>
        <dbReference type="Proteomes" id="UP000075515"/>
    </source>
</evidence>
<accession>A0A150T264</accession>
<dbReference type="EMBL" id="JEMC01001228">
    <property type="protein sequence ID" value="KYF98723.1"/>
    <property type="molecule type" value="Genomic_DNA"/>
</dbReference>
<dbReference type="AlphaFoldDB" id="A0A150T264"/>
<dbReference type="SUPFAM" id="SSF52540">
    <property type="entry name" value="P-loop containing nucleoside triphosphate hydrolases"/>
    <property type="match status" value="1"/>
</dbReference>
<comment type="caution">
    <text evidence="1">The sequence shown here is derived from an EMBL/GenBank/DDBJ whole genome shotgun (WGS) entry which is preliminary data.</text>
</comment>
<organism evidence="1 2">
    <name type="scientific">Sorangium cellulosum</name>
    <name type="common">Polyangium cellulosum</name>
    <dbReference type="NCBI Taxonomy" id="56"/>
    <lineage>
        <taxon>Bacteria</taxon>
        <taxon>Pseudomonadati</taxon>
        <taxon>Myxococcota</taxon>
        <taxon>Polyangia</taxon>
        <taxon>Polyangiales</taxon>
        <taxon>Polyangiaceae</taxon>
        <taxon>Sorangium</taxon>
    </lineage>
</organism>
<evidence type="ECO:0000313" key="1">
    <source>
        <dbReference type="EMBL" id="KYF98723.1"/>
    </source>
</evidence>
<proteinExistence type="predicted"/>
<protein>
    <submittedName>
        <fullName evidence="1">Uncharacterized protein</fullName>
    </submittedName>
</protein>